<feature type="compositionally biased region" description="Gly residues" evidence="1">
    <location>
        <begin position="222"/>
        <end position="237"/>
    </location>
</feature>
<feature type="compositionally biased region" description="Low complexity" evidence="1">
    <location>
        <begin position="318"/>
        <end position="342"/>
    </location>
</feature>
<feature type="compositionally biased region" description="Basic residues" evidence="1">
    <location>
        <begin position="69"/>
        <end position="78"/>
    </location>
</feature>
<feature type="compositionally biased region" description="Basic residues" evidence="1">
    <location>
        <begin position="163"/>
        <end position="177"/>
    </location>
</feature>
<name>A0AAV5GT71_9BASI</name>
<feature type="region of interest" description="Disordered" evidence="1">
    <location>
        <begin position="1"/>
        <end position="113"/>
    </location>
</feature>
<evidence type="ECO:0008006" key="4">
    <source>
        <dbReference type="Google" id="ProtNLM"/>
    </source>
</evidence>
<sequence length="460" mass="48362">MQPAEAGPSSPARSSPPALPTTSPTRTHATAPVEPYDSPLKHSPPTAPYAGEGGDLTDVPEDGDLGVRNPRRDKGKAKARLDDREYGRVRTTSKDVALEERDAEEAEVDEAAEERRIQENLARWSRADAQRRASLRRSTRLVYPSMPSAPPVDLPSPTSLVRRTSHLLRAGSRRRRGSNGLGGLEADEVELGGPASPVASPTEDGVSGRRGRRKLSVKIDGSGEGPTKGTGGAGASGAGSLARVGEEPDDLDPARTPTTSTHAETDSLVTPVSARARDNPFSPSNASFVSLESTVTERTARTGSRFVEDLPPLPASPPSATTSPSKPRPLSTQLASTTTAASNPFVDVIVTSATPTRPGAVSRHSQQSVATFSAAGGARATDPLRAPSPTGSFASSTSSRPYSPTPTPTAYYGRRAHADEGEEGEDRVGLLDWLLCGCFRTGAGQRDERVAQQGRTNPME</sequence>
<proteinExistence type="predicted"/>
<accession>A0AAV5GT71</accession>
<feature type="compositionally biased region" description="Low complexity" evidence="1">
    <location>
        <begin position="387"/>
        <end position="402"/>
    </location>
</feature>
<feature type="compositionally biased region" description="Polar residues" evidence="1">
    <location>
        <begin position="256"/>
        <end position="270"/>
    </location>
</feature>
<protein>
    <recommendedName>
        <fullName evidence="4">Proteophosphoglycan ppg4</fullName>
    </recommendedName>
</protein>
<evidence type="ECO:0000256" key="1">
    <source>
        <dbReference type="SAM" id="MobiDB-lite"/>
    </source>
</evidence>
<feature type="compositionally biased region" description="Polar residues" evidence="1">
    <location>
        <begin position="281"/>
        <end position="297"/>
    </location>
</feature>
<dbReference type="AlphaFoldDB" id="A0AAV5GT71"/>
<feature type="compositionally biased region" description="Acidic residues" evidence="1">
    <location>
        <begin position="101"/>
        <end position="112"/>
    </location>
</feature>
<feature type="compositionally biased region" description="Basic and acidic residues" evidence="1">
    <location>
        <begin position="79"/>
        <end position="100"/>
    </location>
</feature>
<evidence type="ECO:0000313" key="3">
    <source>
        <dbReference type="Proteomes" id="UP001342314"/>
    </source>
</evidence>
<feature type="compositionally biased region" description="Low complexity" evidence="1">
    <location>
        <begin position="1"/>
        <end position="27"/>
    </location>
</feature>
<dbReference type="EMBL" id="BQKY01000011">
    <property type="protein sequence ID" value="GJN92434.1"/>
    <property type="molecule type" value="Genomic_DNA"/>
</dbReference>
<dbReference type="Proteomes" id="UP001342314">
    <property type="component" value="Unassembled WGS sequence"/>
</dbReference>
<evidence type="ECO:0000313" key="2">
    <source>
        <dbReference type="EMBL" id="GJN92434.1"/>
    </source>
</evidence>
<keyword evidence="3" id="KW-1185">Reference proteome</keyword>
<gene>
    <name evidence="2" type="ORF">Rhopal_005464-T1</name>
</gene>
<feature type="region of interest" description="Disordered" evidence="1">
    <location>
        <begin position="126"/>
        <end position="425"/>
    </location>
</feature>
<reference evidence="2 3" key="1">
    <citation type="submission" date="2021-12" db="EMBL/GenBank/DDBJ databases">
        <title>High titer production of polyol ester of fatty acids by Rhodotorula paludigena BS15 towards product separation-free biomass refinery.</title>
        <authorList>
            <person name="Mano J."/>
            <person name="Ono H."/>
            <person name="Tanaka T."/>
            <person name="Naito K."/>
            <person name="Sushida H."/>
            <person name="Ike M."/>
            <person name="Tokuyasu K."/>
            <person name="Kitaoka M."/>
        </authorList>
    </citation>
    <scope>NUCLEOTIDE SEQUENCE [LARGE SCALE GENOMIC DNA]</scope>
    <source>
        <strain evidence="2 3">BS15</strain>
    </source>
</reference>
<organism evidence="2 3">
    <name type="scientific">Rhodotorula paludigena</name>
    <dbReference type="NCBI Taxonomy" id="86838"/>
    <lineage>
        <taxon>Eukaryota</taxon>
        <taxon>Fungi</taxon>
        <taxon>Dikarya</taxon>
        <taxon>Basidiomycota</taxon>
        <taxon>Pucciniomycotina</taxon>
        <taxon>Microbotryomycetes</taxon>
        <taxon>Sporidiobolales</taxon>
        <taxon>Sporidiobolaceae</taxon>
        <taxon>Rhodotorula</taxon>
    </lineage>
</organism>
<comment type="caution">
    <text evidence="2">The sequence shown here is derived from an EMBL/GenBank/DDBJ whole genome shotgun (WGS) entry which is preliminary data.</text>
</comment>